<dbReference type="GO" id="GO:0016787">
    <property type="term" value="F:hydrolase activity"/>
    <property type="evidence" value="ECO:0007669"/>
    <property type="project" value="UniProtKB-KW"/>
</dbReference>
<dbReference type="GO" id="GO:0009307">
    <property type="term" value="P:DNA restriction-modification system"/>
    <property type="evidence" value="ECO:0007669"/>
    <property type="project" value="UniProtKB-KW"/>
</dbReference>
<dbReference type="EMBL" id="JANQDL010000049">
    <property type="protein sequence ID" value="MDH6063596.1"/>
    <property type="molecule type" value="Genomic_DNA"/>
</dbReference>
<dbReference type="PANTHER" id="PTHR30408:SF12">
    <property type="entry name" value="TYPE I RESTRICTION ENZYME MJAVIII SPECIFICITY SUBUNIT"/>
    <property type="match status" value="1"/>
</dbReference>
<dbReference type="Gene3D" id="3.90.220.20">
    <property type="entry name" value="DNA methylase specificity domains"/>
    <property type="match status" value="2"/>
</dbReference>
<evidence type="ECO:0000313" key="6">
    <source>
        <dbReference type="Proteomes" id="UP001159370"/>
    </source>
</evidence>
<feature type="domain" description="Type I restriction modification DNA specificity" evidence="4">
    <location>
        <begin position="210"/>
        <end position="394"/>
    </location>
</feature>
<dbReference type="InterPro" id="IPR044946">
    <property type="entry name" value="Restrct_endonuc_typeI_TRD_sf"/>
</dbReference>
<dbReference type="Proteomes" id="UP001159370">
    <property type="component" value="Unassembled WGS sequence"/>
</dbReference>
<accession>A0AA43KEH9</accession>
<comment type="caution">
    <text evidence="5">The sequence shown here is derived from an EMBL/GenBank/DDBJ whole genome shotgun (WGS) entry which is preliminary data.</text>
</comment>
<keyword evidence="3" id="KW-0238">DNA-binding</keyword>
<evidence type="ECO:0000256" key="3">
    <source>
        <dbReference type="ARBA" id="ARBA00023125"/>
    </source>
</evidence>
<proteinExistence type="inferred from homology"/>
<dbReference type="EC" id="3.1.21.-" evidence="5"/>
<keyword evidence="2" id="KW-0680">Restriction system</keyword>
<keyword evidence="5" id="KW-0378">Hydrolase</keyword>
<dbReference type="CDD" id="cd17245">
    <property type="entry name" value="RMtype1_S_TteMORF1547P-TRD2-CR2_Aco12261I-TRD1-CR1_like"/>
    <property type="match status" value="1"/>
</dbReference>
<gene>
    <name evidence="5" type="ORF">NWP23_07395</name>
</gene>
<dbReference type="InterPro" id="IPR052021">
    <property type="entry name" value="Type-I_RS_S_subunit"/>
</dbReference>
<dbReference type="GO" id="GO:0004519">
    <property type="term" value="F:endonuclease activity"/>
    <property type="evidence" value="ECO:0007669"/>
    <property type="project" value="UniProtKB-KW"/>
</dbReference>
<keyword evidence="5" id="KW-0540">Nuclease</keyword>
<dbReference type="Pfam" id="PF01420">
    <property type="entry name" value="Methylase_S"/>
    <property type="match status" value="2"/>
</dbReference>
<evidence type="ECO:0000313" key="5">
    <source>
        <dbReference type="EMBL" id="MDH6063596.1"/>
    </source>
</evidence>
<evidence type="ECO:0000256" key="1">
    <source>
        <dbReference type="ARBA" id="ARBA00010923"/>
    </source>
</evidence>
<organism evidence="5 6">
    <name type="scientific">Umezakia ovalisporum FSS-62</name>
    <dbReference type="NCBI Taxonomy" id="2971776"/>
    <lineage>
        <taxon>Bacteria</taxon>
        <taxon>Bacillati</taxon>
        <taxon>Cyanobacteriota</taxon>
        <taxon>Cyanophyceae</taxon>
        <taxon>Nostocales</taxon>
        <taxon>Nodulariaceae</taxon>
        <taxon>Umezakia</taxon>
    </lineage>
</organism>
<feature type="domain" description="Type I restriction modification DNA specificity" evidence="4">
    <location>
        <begin position="4"/>
        <end position="171"/>
    </location>
</feature>
<dbReference type="GO" id="GO:0003677">
    <property type="term" value="F:DNA binding"/>
    <property type="evidence" value="ECO:0007669"/>
    <property type="project" value="UniProtKB-KW"/>
</dbReference>
<keyword evidence="5" id="KW-0255">Endonuclease</keyword>
<reference evidence="5 6" key="1">
    <citation type="journal article" date="2023" name="J. Phycol.">
        <title>Chrysosporum ovalisporum is synonymous with the true-branching cyanobacterium Umezakia natans (Nostocales/Aphanizomenonaceae).</title>
        <authorList>
            <person name="McGregor G.B."/>
            <person name="Sendall B.C."/>
            <person name="Niiyama Y."/>
            <person name="Tuji A."/>
            <person name="Willis A."/>
        </authorList>
    </citation>
    <scope>NUCLEOTIDE SEQUENCE [LARGE SCALE GENOMIC DNA]</scope>
    <source>
        <strain evidence="5 6">FSS-62</strain>
    </source>
</reference>
<dbReference type="InterPro" id="IPR000055">
    <property type="entry name" value="Restrct_endonuc_typeI_TRD"/>
</dbReference>
<sequence length="423" mass="46807">MLSDLTTVNLGELASFEMGQSPDSLFVTDTGHGIPFLQGSAEFGAATPQHSFYCTKPKKLCEINDVLISVRAPVGTLNKADRVYCIGRGLAAIRFKKGTLPKFGWHLLNYWASELRKVAQGSTFEAIGKTELANSPVIYLPESEQKLIAEILDTIDEAIAHTSSIIAKLKQIKAGLLHDLLTRGLDENGELRDAIAHPEQFKDSPLGKIPKDWEVFTIDNISIYVGSGVTPTGGSDVYQTEGVLFIRSQNVTFDGLLLDDVVYIDHRTHKKMKRSEIFEHDILLNITGASIGRCYPVPEGLGLANVNQHVCAIRLPNPNKEDAIFLSLVLASYIGQSQIAKLNAGGNREGLNYQQIRSFLIPFPSFNERAYIAKILNTHDIRTRTEQTYLEKLKLQKKGLMHDLLTGKIRVGAYCNTPLQISE</sequence>
<dbReference type="PANTHER" id="PTHR30408">
    <property type="entry name" value="TYPE-1 RESTRICTION ENZYME ECOKI SPECIFICITY PROTEIN"/>
    <property type="match status" value="1"/>
</dbReference>
<comment type="similarity">
    <text evidence="1">Belongs to the type-I restriction system S methylase family.</text>
</comment>
<dbReference type="AlphaFoldDB" id="A0AA43KEH9"/>
<evidence type="ECO:0000256" key="2">
    <source>
        <dbReference type="ARBA" id="ARBA00022747"/>
    </source>
</evidence>
<evidence type="ECO:0000259" key="4">
    <source>
        <dbReference type="Pfam" id="PF01420"/>
    </source>
</evidence>
<dbReference type="SUPFAM" id="SSF116734">
    <property type="entry name" value="DNA methylase specificity domain"/>
    <property type="match status" value="2"/>
</dbReference>
<protein>
    <submittedName>
        <fullName evidence="5">Restriction endonuclease subunit S</fullName>
        <ecNumber evidence="5">3.1.21.-</ecNumber>
    </submittedName>
</protein>
<dbReference type="RefSeq" id="WP_280692190.1">
    <property type="nucleotide sequence ID" value="NZ_JANQDL010000049.1"/>
</dbReference>
<dbReference type="Gene3D" id="1.10.287.1120">
    <property type="entry name" value="Bipartite methylase S protein"/>
    <property type="match status" value="1"/>
</dbReference>
<dbReference type="CDD" id="cd17256">
    <property type="entry name" value="RMtype1_S_EcoJA65PI-TRD1-CR1_like"/>
    <property type="match status" value="1"/>
</dbReference>
<name>A0AA43KEH9_9CYAN</name>